<evidence type="ECO:0000256" key="1">
    <source>
        <dbReference type="SAM" id="MobiDB-lite"/>
    </source>
</evidence>
<feature type="region of interest" description="Disordered" evidence="1">
    <location>
        <begin position="121"/>
        <end position="143"/>
    </location>
</feature>
<dbReference type="VEuPathDB" id="TriTrypDB:ADEAN_000820300"/>
<keyword evidence="3" id="KW-1185">Reference proteome</keyword>
<gene>
    <name evidence="2" type="ORF">ADEAN_000820300</name>
</gene>
<feature type="compositionally biased region" description="Low complexity" evidence="1">
    <location>
        <begin position="121"/>
        <end position="133"/>
    </location>
</feature>
<feature type="compositionally biased region" description="Basic residues" evidence="1">
    <location>
        <begin position="134"/>
        <end position="143"/>
    </location>
</feature>
<proteinExistence type="predicted"/>
<name>A0A7G2CP09_9TRYP</name>
<reference evidence="2 3" key="1">
    <citation type="submission" date="2020-08" db="EMBL/GenBank/DDBJ databases">
        <authorList>
            <person name="Newling K."/>
            <person name="Davey J."/>
            <person name="Forrester S."/>
        </authorList>
    </citation>
    <scope>NUCLEOTIDE SEQUENCE [LARGE SCALE GENOMIC DNA]</scope>
    <source>
        <strain evidence="3">Crithidia deanei Carvalho (ATCC PRA-265)</strain>
    </source>
</reference>
<dbReference type="Gene3D" id="3.40.50.720">
    <property type="entry name" value="NAD(P)-binding Rossmann-like Domain"/>
    <property type="match status" value="1"/>
</dbReference>
<evidence type="ECO:0000313" key="2">
    <source>
        <dbReference type="EMBL" id="CAD2220681.1"/>
    </source>
</evidence>
<sequence>MRGVRAVALRTLLTDLSPVGTLKKKIEKEVAAKELEGSMTPVAAEAPRPSLFGGVSPSKRRMSAAERKQQQQQKQGQQSVADIVPDTFFDGIDVVYIAAPNMFNDRCKENDLTRGAHFDGNASLNNSSGGNRNKNQRFNRFSNKKPVRGSVEEFIRACMERGKHVLVEPPTAPNSFTISRLMETSTFKNNNKAKVVLMDRAASVWTDSSRLKFLKGLLGVNPLPSMTPQKPAGGGRGGWRRERQRTAWPWPTEPHSRCDCPRTVGGANTPQKTKSTVLQDWTTAAIASPAVRAAVGPGKDTNRHDGDPFCRWRRGPVVLRQVRAVH</sequence>
<dbReference type="EMBL" id="LR877162">
    <property type="protein sequence ID" value="CAD2220681.1"/>
    <property type="molecule type" value="Genomic_DNA"/>
</dbReference>
<feature type="region of interest" description="Disordered" evidence="1">
    <location>
        <begin position="38"/>
        <end position="80"/>
    </location>
</feature>
<accession>A0A7G2CP09</accession>
<dbReference type="Proteomes" id="UP000515908">
    <property type="component" value="Chromosome 18"/>
</dbReference>
<dbReference type="AlphaFoldDB" id="A0A7G2CP09"/>
<organism evidence="2 3">
    <name type="scientific">Angomonas deanei</name>
    <dbReference type="NCBI Taxonomy" id="59799"/>
    <lineage>
        <taxon>Eukaryota</taxon>
        <taxon>Discoba</taxon>
        <taxon>Euglenozoa</taxon>
        <taxon>Kinetoplastea</taxon>
        <taxon>Metakinetoplastina</taxon>
        <taxon>Trypanosomatida</taxon>
        <taxon>Trypanosomatidae</taxon>
        <taxon>Strigomonadinae</taxon>
        <taxon>Angomonas</taxon>
    </lineage>
</organism>
<evidence type="ECO:0000313" key="3">
    <source>
        <dbReference type="Proteomes" id="UP000515908"/>
    </source>
</evidence>
<protein>
    <submittedName>
        <fullName evidence="2">Uncharacterized protein</fullName>
    </submittedName>
</protein>